<sequence length="106" mass="12281">MQRILALKESNQLNKYHQQKYMSDNVNAIEECISSLVPRLLTLAKDGLTMDVRRLALRCLSELRKAQTVVLLSKYCYKKKRCALSFTNGSRRTPCSTMKFFKMLTV</sequence>
<reference evidence="1 2" key="1">
    <citation type="journal article" date="2023" name="Nucleic Acids Res.">
        <title>The hologenome of Daphnia magna reveals possible DNA methylation and microbiome-mediated evolution of the host genome.</title>
        <authorList>
            <person name="Chaturvedi A."/>
            <person name="Li X."/>
            <person name="Dhandapani V."/>
            <person name="Marshall H."/>
            <person name="Kissane S."/>
            <person name="Cuenca-Cambronero M."/>
            <person name="Asole G."/>
            <person name="Calvet F."/>
            <person name="Ruiz-Romero M."/>
            <person name="Marangio P."/>
            <person name="Guigo R."/>
            <person name="Rago D."/>
            <person name="Mirbahai L."/>
            <person name="Eastwood N."/>
            <person name="Colbourne J.K."/>
            <person name="Zhou J."/>
            <person name="Mallon E."/>
            <person name="Orsini L."/>
        </authorList>
    </citation>
    <scope>NUCLEOTIDE SEQUENCE [LARGE SCALE GENOMIC DNA]</scope>
    <source>
        <strain evidence="1">LRV0_1</strain>
    </source>
</reference>
<comment type="caution">
    <text evidence="1">The sequence shown here is derived from an EMBL/GenBank/DDBJ whole genome shotgun (WGS) entry which is preliminary data.</text>
</comment>
<organism evidence="1 2">
    <name type="scientific">Daphnia magna</name>
    <dbReference type="NCBI Taxonomy" id="35525"/>
    <lineage>
        <taxon>Eukaryota</taxon>
        <taxon>Metazoa</taxon>
        <taxon>Ecdysozoa</taxon>
        <taxon>Arthropoda</taxon>
        <taxon>Crustacea</taxon>
        <taxon>Branchiopoda</taxon>
        <taxon>Diplostraca</taxon>
        <taxon>Cladocera</taxon>
        <taxon>Anomopoda</taxon>
        <taxon>Daphniidae</taxon>
        <taxon>Daphnia</taxon>
    </lineage>
</organism>
<name>A0ABR0AU04_9CRUS</name>
<dbReference type="EMBL" id="JAOYFB010000039">
    <property type="protein sequence ID" value="KAK4028609.1"/>
    <property type="molecule type" value="Genomic_DNA"/>
</dbReference>
<gene>
    <name evidence="1" type="ORF">OUZ56_021614</name>
</gene>
<evidence type="ECO:0000313" key="2">
    <source>
        <dbReference type="Proteomes" id="UP001234178"/>
    </source>
</evidence>
<evidence type="ECO:0000313" key="1">
    <source>
        <dbReference type="EMBL" id="KAK4028609.1"/>
    </source>
</evidence>
<protein>
    <submittedName>
        <fullName evidence="1">Uncharacterized protein</fullName>
    </submittedName>
</protein>
<dbReference type="Proteomes" id="UP001234178">
    <property type="component" value="Unassembled WGS sequence"/>
</dbReference>
<proteinExistence type="predicted"/>
<keyword evidence="2" id="KW-1185">Reference proteome</keyword>
<accession>A0ABR0AU04</accession>